<evidence type="ECO:0000256" key="6">
    <source>
        <dbReference type="ARBA" id="ARBA00022679"/>
    </source>
</evidence>
<evidence type="ECO:0000256" key="20">
    <source>
        <dbReference type="ARBA" id="ARBA00049902"/>
    </source>
</evidence>
<keyword evidence="3" id="KW-1003">Cell membrane</keyword>
<dbReference type="GO" id="GO:0005886">
    <property type="term" value="C:plasma membrane"/>
    <property type="evidence" value="ECO:0007669"/>
    <property type="project" value="UniProtKB-SubCell"/>
</dbReference>
<evidence type="ECO:0000256" key="21">
    <source>
        <dbReference type="SAM" id="Phobius"/>
    </source>
</evidence>
<comment type="subcellular location">
    <subcellularLocation>
        <location evidence="1">Cell membrane</location>
        <topology evidence="1">Multi-pass membrane protein</topology>
    </subcellularLocation>
</comment>
<dbReference type="InterPro" id="IPR001182">
    <property type="entry name" value="FtsW/RodA"/>
</dbReference>
<dbReference type="GO" id="GO:0008360">
    <property type="term" value="P:regulation of cell shape"/>
    <property type="evidence" value="ECO:0007669"/>
    <property type="project" value="UniProtKB-KW"/>
</dbReference>
<dbReference type="GO" id="GO:0009252">
    <property type="term" value="P:peptidoglycan biosynthetic process"/>
    <property type="evidence" value="ECO:0007669"/>
    <property type="project" value="UniProtKB-KW"/>
</dbReference>
<dbReference type="NCBIfam" id="TIGR02614">
    <property type="entry name" value="ftsW"/>
    <property type="match status" value="1"/>
</dbReference>
<keyword evidence="13" id="KW-0961">Cell wall biogenesis/degradation</keyword>
<feature type="transmembrane region" description="Helical" evidence="21">
    <location>
        <begin position="305"/>
        <end position="332"/>
    </location>
</feature>
<feature type="transmembrane region" description="Helical" evidence="21">
    <location>
        <begin position="77"/>
        <end position="97"/>
    </location>
</feature>
<feature type="transmembrane region" description="Helical" evidence="21">
    <location>
        <begin position="143"/>
        <end position="159"/>
    </location>
</feature>
<feature type="transmembrane region" description="Helical" evidence="21">
    <location>
        <begin position="187"/>
        <end position="204"/>
    </location>
</feature>
<dbReference type="InterPro" id="IPR013437">
    <property type="entry name" value="FtsW"/>
</dbReference>
<protein>
    <recommendedName>
        <fullName evidence="17">Probable peptidoglycan glycosyltransferase FtsW</fullName>
        <ecNumber evidence="19">2.4.99.28</ecNumber>
    </recommendedName>
    <alternativeName>
        <fullName evidence="18">Cell division protein FtsW</fullName>
    </alternativeName>
    <alternativeName>
        <fullName evidence="15">Cell wall polymerase</fullName>
    </alternativeName>
    <alternativeName>
        <fullName evidence="14">Peptidoglycan polymerase</fullName>
    </alternativeName>
</protein>
<evidence type="ECO:0000256" key="4">
    <source>
        <dbReference type="ARBA" id="ARBA00022618"/>
    </source>
</evidence>
<name>A0A1M3KZG7_9BACT</name>
<evidence type="ECO:0000256" key="3">
    <source>
        <dbReference type="ARBA" id="ARBA00022475"/>
    </source>
</evidence>
<evidence type="ECO:0000256" key="11">
    <source>
        <dbReference type="ARBA" id="ARBA00023136"/>
    </source>
</evidence>
<dbReference type="EMBL" id="MKVH01000020">
    <property type="protein sequence ID" value="OJX57951.1"/>
    <property type="molecule type" value="Genomic_DNA"/>
</dbReference>
<gene>
    <name evidence="22" type="ORF">BGO89_06000</name>
</gene>
<evidence type="ECO:0000256" key="19">
    <source>
        <dbReference type="ARBA" id="ARBA00044770"/>
    </source>
</evidence>
<evidence type="ECO:0000313" key="22">
    <source>
        <dbReference type="EMBL" id="OJX57951.1"/>
    </source>
</evidence>
<dbReference type="STRING" id="1895771.BGO89_06000"/>
<organism evidence="22 23">
    <name type="scientific">Candidatus Kapaibacterium thiocyanatum</name>
    <dbReference type="NCBI Taxonomy" id="1895771"/>
    <lineage>
        <taxon>Bacteria</taxon>
        <taxon>Pseudomonadati</taxon>
        <taxon>Candidatus Kapaibacteriota</taxon>
        <taxon>Candidatus Kapaibacteriia</taxon>
        <taxon>Candidatus Kapaibacteriales</taxon>
        <taxon>Candidatus Kapaibacteriaceae</taxon>
        <taxon>Candidatus Kapaibacterium</taxon>
    </lineage>
</organism>
<dbReference type="PANTHER" id="PTHR30474:SF2">
    <property type="entry name" value="PEPTIDOGLYCAN GLYCOSYLTRANSFERASE FTSW-RELATED"/>
    <property type="match status" value="1"/>
</dbReference>
<evidence type="ECO:0000256" key="5">
    <source>
        <dbReference type="ARBA" id="ARBA00022676"/>
    </source>
</evidence>
<dbReference type="GO" id="GO:0008955">
    <property type="term" value="F:peptidoglycan glycosyltransferase activity"/>
    <property type="evidence" value="ECO:0007669"/>
    <property type="project" value="UniProtKB-EC"/>
</dbReference>
<evidence type="ECO:0000256" key="18">
    <source>
        <dbReference type="ARBA" id="ARBA00041418"/>
    </source>
</evidence>
<dbReference type="PROSITE" id="PS00428">
    <property type="entry name" value="FTSW_RODA_SPOVE"/>
    <property type="match status" value="1"/>
</dbReference>
<dbReference type="Proteomes" id="UP000184233">
    <property type="component" value="Unassembled WGS sequence"/>
</dbReference>
<evidence type="ECO:0000256" key="15">
    <source>
        <dbReference type="ARBA" id="ARBA00033270"/>
    </source>
</evidence>
<dbReference type="InterPro" id="IPR018365">
    <property type="entry name" value="Cell_cycle_FtsW-rel_CS"/>
</dbReference>
<evidence type="ECO:0000313" key="23">
    <source>
        <dbReference type="Proteomes" id="UP000184233"/>
    </source>
</evidence>
<evidence type="ECO:0000256" key="13">
    <source>
        <dbReference type="ARBA" id="ARBA00023316"/>
    </source>
</evidence>
<keyword evidence="4 22" id="KW-0132">Cell division</keyword>
<evidence type="ECO:0000256" key="12">
    <source>
        <dbReference type="ARBA" id="ARBA00023306"/>
    </source>
</evidence>
<keyword evidence="5" id="KW-0328">Glycosyltransferase</keyword>
<dbReference type="GO" id="GO:0051301">
    <property type="term" value="P:cell division"/>
    <property type="evidence" value="ECO:0007669"/>
    <property type="project" value="UniProtKB-KW"/>
</dbReference>
<evidence type="ECO:0000256" key="16">
    <source>
        <dbReference type="ARBA" id="ARBA00038053"/>
    </source>
</evidence>
<evidence type="ECO:0000256" key="8">
    <source>
        <dbReference type="ARBA" id="ARBA00022960"/>
    </source>
</evidence>
<comment type="pathway">
    <text evidence="2">Cell wall biogenesis; peptidoglycan biosynthesis.</text>
</comment>
<dbReference type="Pfam" id="PF01098">
    <property type="entry name" value="FTSW_RODA_SPOVE"/>
    <property type="match status" value="1"/>
</dbReference>
<dbReference type="GO" id="GO:0032153">
    <property type="term" value="C:cell division site"/>
    <property type="evidence" value="ECO:0007669"/>
    <property type="project" value="TreeGrafter"/>
</dbReference>
<evidence type="ECO:0000256" key="10">
    <source>
        <dbReference type="ARBA" id="ARBA00022989"/>
    </source>
</evidence>
<comment type="catalytic activity">
    <reaction evidence="20">
        <text>[GlcNAc-(1-&gt;4)-Mur2Ac(oyl-L-Ala-gamma-D-Glu-L-Lys-D-Ala-D-Ala)](n)-di-trans,octa-cis-undecaprenyl diphosphate + beta-D-GlcNAc-(1-&gt;4)-Mur2Ac(oyl-L-Ala-gamma-D-Glu-L-Lys-D-Ala-D-Ala)-di-trans,octa-cis-undecaprenyl diphosphate = [GlcNAc-(1-&gt;4)-Mur2Ac(oyl-L-Ala-gamma-D-Glu-L-Lys-D-Ala-D-Ala)](n+1)-di-trans,octa-cis-undecaprenyl diphosphate + di-trans,octa-cis-undecaprenyl diphosphate + H(+)</text>
        <dbReference type="Rhea" id="RHEA:23708"/>
        <dbReference type="Rhea" id="RHEA-COMP:9602"/>
        <dbReference type="Rhea" id="RHEA-COMP:9603"/>
        <dbReference type="ChEBI" id="CHEBI:15378"/>
        <dbReference type="ChEBI" id="CHEBI:58405"/>
        <dbReference type="ChEBI" id="CHEBI:60033"/>
        <dbReference type="ChEBI" id="CHEBI:78435"/>
        <dbReference type="EC" id="2.4.99.28"/>
    </reaction>
</comment>
<sequence length="375" mass="40450">MKPAATSHIDWLILLPIAGLLMFSVAFVYSASSSFSAVKFGSSEQLFWNHALRVLIGLALMIGVAKLDYHAWQNMSMTIVIIAIGFLVMVLLMGTEIKGASRWVRLGPLNFQPSELAKYALVLHTAAVLSANRVFIKDWRKSLVPVLVWAVPICALIALQPNLSTASVVFTIVLVLMFLADVDMKHLGVIVLAGLVIGGAYAVSAEYRMRRLLAFVDSDRVDEAVKYQLDQALIAFGNGGITGVGPGQSRQRDWFLPESYGDFIFSIVGEEYGFLGIALLVGAFVLIMWRGYAVARKAPDSFGRLLAAGITTTLAIYAFVNAGVTCGILPTTGLPMPFISYGGSSVFFSAIAVGVLLNISSQAGVYRRQRAVAEG</sequence>
<accession>A0A1M3KZG7</accession>
<feature type="transmembrane region" description="Helical" evidence="21">
    <location>
        <begin position="165"/>
        <end position="180"/>
    </location>
</feature>
<feature type="transmembrane region" description="Helical" evidence="21">
    <location>
        <begin position="272"/>
        <end position="293"/>
    </location>
</feature>
<keyword evidence="8" id="KW-0133">Cell shape</keyword>
<keyword evidence="11 21" id="KW-0472">Membrane</keyword>
<proteinExistence type="inferred from homology"/>
<evidence type="ECO:0000256" key="9">
    <source>
        <dbReference type="ARBA" id="ARBA00022984"/>
    </source>
</evidence>
<comment type="caution">
    <text evidence="22">The sequence shown here is derived from an EMBL/GenBank/DDBJ whole genome shotgun (WGS) entry which is preliminary data.</text>
</comment>
<evidence type="ECO:0000256" key="2">
    <source>
        <dbReference type="ARBA" id="ARBA00004752"/>
    </source>
</evidence>
<evidence type="ECO:0000256" key="17">
    <source>
        <dbReference type="ARBA" id="ARBA00041185"/>
    </source>
</evidence>
<feature type="transmembrane region" description="Helical" evidence="21">
    <location>
        <begin position="338"/>
        <end position="359"/>
    </location>
</feature>
<evidence type="ECO:0000256" key="7">
    <source>
        <dbReference type="ARBA" id="ARBA00022692"/>
    </source>
</evidence>
<comment type="similarity">
    <text evidence="16">Belongs to the SEDS family. FtsW subfamily.</text>
</comment>
<dbReference type="EC" id="2.4.99.28" evidence="19"/>
<dbReference type="AlphaFoldDB" id="A0A1M3KZG7"/>
<keyword evidence="6" id="KW-0808">Transferase</keyword>
<evidence type="ECO:0000256" key="1">
    <source>
        <dbReference type="ARBA" id="ARBA00004651"/>
    </source>
</evidence>
<dbReference type="GO" id="GO:0071555">
    <property type="term" value="P:cell wall organization"/>
    <property type="evidence" value="ECO:0007669"/>
    <property type="project" value="UniProtKB-KW"/>
</dbReference>
<keyword evidence="10 21" id="KW-1133">Transmembrane helix</keyword>
<keyword evidence="12" id="KW-0131">Cell cycle</keyword>
<feature type="transmembrane region" description="Helical" evidence="21">
    <location>
        <begin position="46"/>
        <end position="65"/>
    </location>
</feature>
<dbReference type="GO" id="GO:0015648">
    <property type="term" value="F:lipid-linked peptidoglycan transporter activity"/>
    <property type="evidence" value="ECO:0007669"/>
    <property type="project" value="TreeGrafter"/>
</dbReference>
<feature type="transmembrane region" description="Helical" evidence="21">
    <location>
        <begin position="12"/>
        <end position="31"/>
    </location>
</feature>
<keyword evidence="9" id="KW-0573">Peptidoglycan synthesis</keyword>
<reference evidence="22 23" key="1">
    <citation type="submission" date="2016-09" db="EMBL/GenBank/DDBJ databases">
        <title>Genome-resolved meta-omics ties microbial dynamics to process performance in biotechnology for thiocyanate degradation.</title>
        <authorList>
            <person name="Kantor R.S."/>
            <person name="Huddy R.J."/>
            <person name="Iyer R."/>
            <person name="Thomas B.C."/>
            <person name="Brown C.T."/>
            <person name="Anantharaman K."/>
            <person name="Tringe S."/>
            <person name="Hettich R.L."/>
            <person name="Harrison S.T."/>
            <person name="Banfield J.F."/>
        </authorList>
    </citation>
    <scope>NUCLEOTIDE SEQUENCE [LARGE SCALE GENOMIC DNA]</scope>
    <source>
        <strain evidence="22">59-99</strain>
    </source>
</reference>
<evidence type="ECO:0000256" key="14">
    <source>
        <dbReference type="ARBA" id="ARBA00032370"/>
    </source>
</evidence>
<dbReference type="PANTHER" id="PTHR30474">
    <property type="entry name" value="CELL CYCLE PROTEIN"/>
    <property type="match status" value="1"/>
</dbReference>
<keyword evidence="7 21" id="KW-0812">Transmembrane</keyword>